<dbReference type="Proteomes" id="UP000614334">
    <property type="component" value="Unassembled WGS sequence"/>
</dbReference>
<reference evidence="1" key="1">
    <citation type="submission" date="2020-09" db="EMBL/GenBank/DDBJ databases">
        <title>Comparative genome analyses of four rice-infecting Rhizoctonia solani isolates reveal extensive enrichment of homogalacturonan modification genes.</title>
        <authorList>
            <person name="Lee D.-Y."/>
            <person name="Jeon J."/>
            <person name="Kim K.-T."/>
            <person name="Cheong K."/>
            <person name="Song H."/>
            <person name="Choi G."/>
            <person name="Ko J."/>
            <person name="Opiyo S.O."/>
            <person name="Zuo S."/>
            <person name="Madhav S."/>
            <person name="Lee Y.-H."/>
            <person name="Wang G.-L."/>
        </authorList>
    </citation>
    <scope>NUCLEOTIDE SEQUENCE</scope>
    <source>
        <strain evidence="1">AG1-IA B2</strain>
    </source>
</reference>
<protein>
    <submittedName>
        <fullName evidence="1">Peptidase S41 family protein</fullName>
    </submittedName>
</protein>
<name>A0A8H7I5U9_9AGAM</name>
<organism evidence="1 2">
    <name type="scientific">Rhizoctonia solani</name>
    <dbReference type="NCBI Taxonomy" id="456999"/>
    <lineage>
        <taxon>Eukaryota</taxon>
        <taxon>Fungi</taxon>
        <taxon>Dikarya</taxon>
        <taxon>Basidiomycota</taxon>
        <taxon>Agaricomycotina</taxon>
        <taxon>Agaricomycetes</taxon>
        <taxon>Cantharellales</taxon>
        <taxon>Ceratobasidiaceae</taxon>
        <taxon>Rhizoctonia</taxon>
    </lineage>
</organism>
<dbReference type="PANTHER" id="PTHR37049">
    <property type="entry name" value="PEPTIDASE S41 FAMILY PROTEIN"/>
    <property type="match status" value="1"/>
</dbReference>
<accession>A0A8H7I5U9</accession>
<evidence type="ECO:0000313" key="1">
    <source>
        <dbReference type="EMBL" id="KAF8750720.1"/>
    </source>
</evidence>
<gene>
    <name evidence="1" type="ORF">RHS01_08967</name>
</gene>
<comment type="caution">
    <text evidence="1">The sequence shown here is derived from an EMBL/GenBank/DDBJ whole genome shotgun (WGS) entry which is preliminary data.</text>
</comment>
<dbReference type="EMBL" id="JACYCF010000019">
    <property type="protein sequence ID" value="KAF8750720.1"/>
    <property type="molecule type" value="Genomic_DNA"/>
</dbReference>
<dbReference type="AlphaFoldDB" id="A0A8H7I5U9"/>
<dbReference type="PANTHER" id="PTHR37049:SF5">
    <property type="entry name" value="TAIL SPECIFIC PROTEASE DOMAIN-CONTAINING PROTEIN"/>
    <property type="match status" value="1"/>
</dbReference>
<sequence>MLYRPLADRPVPLSNHSLQSSPPLDFPSPSTLVFVRHGHKELLIGLGAAVAVNGAGLREPQILAQLLLDSRLQKDTPSPFTEATSNLDVEFARIKATKIYYDYDFNRDIYNVINHLDDGHPSGLPSCYWAAFQNILPAPLVALEKNGTQDIYIAPNTVEFISLIGLTTLRTTTRKASIGKSPYHRSYVNGIATTYSGDYIDHNIRTGDFGGPVFPDKDSLTLCLIPANSTKTETVKNIRELFARRELMRKKRRPVAEISVAPAKSVGLPQPNLPTQPDVINGTGVIKAYVLPDDKTGVLMVGSFGGDYVGFQNDTLRALSKLKAAKSTDRRYYWKRGRICEFLINALAEPISVTPLARKIVESYIEQGIDYMSYSPNQWAFLNNTPQPANYNYIEPPTNFTINLTKDAVSKRFYDICMLIGFASLGRIIIVGNGECASTCALFTGVAYERLGIKVATFGGNPGAAMNFNGMAGNQVLEWADLDSEIKTAGLKNDSLAPPDHQFELPRPSRDTTILRQMLTLPPAFHVERAQYRVPYTADTYMSPQNLWAYV</sequence>
<proteinExistence type="predicted"/>
<dbReference type="InterPro" id="IPR052766">
    <property type="entry name" value="S41A_metabolite_peptidase"/>
</dbReference>
<evidence type="ECO:0000313" key="2">
    <source>
        <dbReference type="Proteomes" id="UP000614334"/>
    </source>
</evidence>